<reference evidence="1" key="1">
    <citation type="submission" date="2020-05" db="EMBL/GenBank/DDBJ databases">
        <authorList>
            <person name="Chiriac C."/>
            <person name="Salcher M."/>
            <person name="Ghai R."/>
            <person name="Kavagutti S V."/>
        </authorList>
    </citation>
    <scope>NUCLEOTIDE SEQUENCE</scope>
</reference>
<accession>A0A6J7X6W2</accession>
<sequence length="206" mass="25150">MDEILTEAEKRKRYRDANKEKIRLYNEKYRSRESTKTLLKQHREANKEKMKEYNKQYYQNTKEIRKENYDIEYYRAYRNNNKEKLNQYRKDKRVEDVNYRISCHLRGRLYHALKAKNLRKTNRAHELVGCTLHELKLHLESQWLPGMSWENNTINGWHIDHIRPIDSFDLNDSQQQKECFHYSNLRPLWAAENLSRSKDGSDLTVP</sequence>
<evidence type="ECO:0000313" key="1">
    <source>
        <dbReference type="EMBL" id="CAB5226495.1"/>
    </source>
</evidence>
<dbReference type="EMBL" id="LR798360">
    <property type="protein sequence ID" value="CAB5226495.1"/>
    <property type="molecule type" value="Genomic_DNA"/>
</dbReference>
<organism evidence="1">
    <name type="scientific">uncultured Caudovirales phage</name>
    <dbReference type="NCBI Taxonomy" id="2100421"/>
    <lineage>
        <taxon>Viruses</taxon>
        <taxon>Duplodnaviria</taxon>
        <taxon>Heunggongvirae</taxon>
        <taxon>Uroviricota</taxon>
        <taxon>Caudoviricetes</taxon>
        <taxon>Peduoviridae</taxon>
        <taxon>Maltschvirus</taxon>
        <taxon>Maltschvirus maltsch</taxon>
    </lineage>
</organism>
<name>A0A6J7X6W2_9CAUD</name>
<protein>
    <submittedName>
        <fullName evidence="1">Uncharacterized protein</fullName>
    </submittedName>
</protein>
<proteinExistence type="predicted"/>
<gene>
    <name evidence="1" type="ORF">UFOVP760_269</name>
</gene>